<gene>
    <name evidence="3" type="ORF">DWX04_20910</name>
    <name evidence="2" type="ORF">DWY53_15315</name>
    <name evidence="1" type="ORF">FYJ30_02180</name>
</gene>
<dbReference type="EMBL" id="QRUD01000046">
    <property type="protein sequence ID" value="RGR37013.1"/>
    <property type="molecule type" value="Genomic_DNA"/>
</dbReference>
<proteinExistence type="predicted"/>
<evidence type="ECO:0000313" key="1">
    <source>
        <dbReference type="EMBL" id="MSS47170.1"/>
    </source>
</evidence>
<reference evidence="1 6" key="2">
    <citation type="submission" date="2019-09" db="EMBL/GenBank/DDBJ databases">
        <title>In-depth cultivation of the pig gut microbiome towards novel bacterial diversity and tailored functional studies.</title>
        <authorList>
            <person name="Wylensek D."/>
            <person name="Hitch T.C.A."/>
            <person name="Clavel T."/>
        </authorList>
    </citation>
    <scope>NUCLEOTIDE SEQUENCE [LARGE SCALE GENOMIC DNA]</scope>
    <source>
        <strain evidence="1 6">WCA-389-WT-3C</strain>
    </source>
</reference>
<evidence type="ECO:0000313" key="3">
    <source>
        <dbReference type="EMBL" id="RGT86654.1"/>
    </source>
</evidence>
<evidence type="ECO:0000313" key="4">
    <source>
        <dbReference type="Proteomes" id="UP000266497"/>
    </source>
</evidence>
<sequence>MEEKIPNTEEIIRIERTGNFRFKQVVSDFLIEVIRDSIVSAKKYIEITNYTTFCFGELQMHSIIIPALAKNTDCFILEYPIERKVGKENHWGRVDYYCRCNAKKKNEYHLFLELKSNKQSLPFCKYRTDSLSFWNTAYKQICGIEREIKLNKNFYKKPIVRVCMETIALYAHETKNVASLVDDVVEIANNDFGCSKAKPNLIVLWKCSKGITEIAEDEWHEGRKMYGIIFVCHIMEPYFPPF</sequence>
<dbReference type="Proteomes" id="UP000283833">
    <property type="component" value="Unassembled WGS sequence"/>
</dbReference>
<dbReference type="EMBL" id="VULU01000003">
    <property type="protein sequence ID" value="MSS47170.1"/>
    <property type="molecule type" value="Genomic_DNA"/>
</dbReference>
<dbReference type="EMBL" id="QRXI01000044">
    <property type="protein sequence ID" value="RGT86654.1"/>
    <property type="molecule type" value="Genomic_DNA"/>
</dbReference>
<evidence type="ECO:0000313" key="5">
    <source>
        <dbReference type="Proteomes" id="UP000283833"/>
    </source>
</evidence>
<dbReference type="Proteomes" id="UP000266497">
    <property type="component" value="Unassembled WGS sequence"/>
</dbReference>
<dbReference type="AlphaFoldDB" id="A0A174SUW8"/>
<name>A0A174SUW8_PHOVU</name>
<organism evidence="3 5">
    <name type="scientific">Phocaeicola vulgatus</name>
    <name type="common">Bacteroides vulgatus</name>
    <dbReference type="NCBI Taxonomy" id="821"/>
    <lineage>
        <taxon>Bacteria</taxon>
        <taxon>Pseudomonadati</taxon>
        <taxon>Bacteroidota</taxon>
        <taxon>Bacteroidia</taxon>
        <taxon>Bacteroidales</taxon>
        <taxon>Bacteroidaceae</taxon>
        <taxon>Phocaeicola</taxon>
    </lineage>
</organism>
<comment type="caution">
    <text evidence="3">The sequence shown here is derived from an EMBL/GenBank/DDBJ whole genome shotgun (WGS) entry which is preliminary data.</text>
</comment>
<accession>A0A174SUW8</accession>
<protein>
    <submittedName>
        <fullName evidence="3">Uncharacterized protein</fullName>
    </submittedName>
</protein>
<dbReference type="RefSeq" id="WP_057279590.1">
    <property type="nucleotide sequence ID" value="NZ_CAXSKM010000028.1"/>
</dbReference>
<dbReference type="Proteomes" id="UP000460950">
    <property type="component" value="Unassembled WGS sequence"/>
</dbReference>
<evidence type="ECO:0000313" key="2">
    <source>
        <dbReference type="EMBL" id="RGR37013.1"/>
    </source>
</evidence>
<evidence type="ECO:0000313" key="6">
    <source>
        <dbReference type="Proteomes" id="UP000460950"/>
    </source>
</evidence>
<reference evidence="4 5" key="1">
    <citation type="submission" date="2018-08" db="EMBL/GenBank/DDBJ databases">
        <title>A genome reference for cultivated species of the human gut microbiota.</title>
        <authorList>
            <person name="Zou Y."/>
            <person name="Xue W."/>
            <person name="Luo G."/>
        </authorList>
    </citation>
    <scope>NUCLEOTIDE SEQUENCE [LARGE SCALE GENOMIC DNA]</scope>
    <source>
        <strain evidence="3 5">AF18-14</strain>
        <strain evidence="2 4">AF25-30LB</strain>
    </source>
</reference>